<keyword evidence="6 9" id="KW-1133">Transmembrane helix</keyword>
<dbReference type="Pfam" id="PF06645">
    <property type="entry name" value="SPC12"/>
    <property type="match status" value="1"/>
</dbReference>
<keyword evidence="4 9" id="KW-0812">Transmembrane</keyword>
<feature type="transmembrane region" description="Helical" evidence="9">
    <location>
        <begin position="31"/>
        <end position="48"/>
    </location>
</feature>
<evidence type="ECO:0000256" key="4">
    <source>
        <dbReference type="ARBA" id="ARBA00022692"/>
    </source>
</evidence>
<comment type="caution">
    <text evidence="10">The sequence shown here is derived from an EMBL/GenBank/DDBJ whole genome shotgun (WGS) entry which is preliminary data.</text>
</comment>
<sequence>TIDGWVDALKAKLEGKIDFEGQRAAEKYNQIILSIGTFIAFVVGYILQSMVATFSIYAAGLVIALVVVVPPWPCYNKHPVAWLPKLKLKENSKTDQK</sequence>
<dbReference type="PANTHER" id="PTHR13202:SF0">
    <property type="entry name" value="SIGNAL PEPTIDASE COMPLEX SUBUNIT 1"/>
    <property type="match status" value="1"/>
</dbReference>
<evidence type="ECO:0000256" key="1">
    <source>
        <dbReference type="ARBA" id="ARBA00004477"/>
    </source>
</evidence>
<dbReference type="AlphaFoldDB" id="A0A9P6NA99"/>
<keyword evidence="5" id="KW-0256">Endoplasmic reticulum</keyword>
<dbReference type="PANTHER" id="PTHR13202">
    <property type="entry name" value="MICROSOMAL SIGNAL PEPTIDASE 12 KDA SUBUNIT"/>
    <property type="match status" value="1"/>
</dbReference>
<evidence type="ECO:0000256" key="2">
    <source>
        <dbReference type="ARBA" id="ARBA00005245"/>
    </source>
</evidence>
<dbReference type="InterPro" id="IPR009542">
    <property type="entry name" value="Spc1/SPCS1"/>
</dbReference>
<dbReference type="GO" id="GO:0006465">
    <property type="term" value="P:signal peptide processing"/>
    <property type="evidence" value="ECO:0007669"/>
    <property type="project" value="InterPro"/>
</dbReference>
<gene>
    <name evidence="10" type="ORF">CROQUDRAFT_665564</name>
</gene>
<evidence type="ECO:0000256" key="5">
    <source>
        <dbReference type="ARBA" id="ARBA00022824"/>
    </source>
</evidence>
<comment type="subcellular location">
    <subcellularLocation>
        <location evidence="1">Endoplasmic reticulum membrane</location>
        <topology evidence="1">Multi-pass membrane protein</topology>
    </subcellularLocation>
</comment>
<evidence type="ECO:0000256" key="9">
    <source>
        <dbReference type="SAM" id="Phobius"/>
    </source>
</evidence>
<evidence type="ECO:0000313" key="11">
    <source>
        <dbReference type="Proteomes" id="UP000886653"/>
    </source>
</evidence>
<dbReference type="OrthoDB" id="263893at2759"/>
<comment type="function">
    <text evidence="8">Component of the signal peptidase complex (SPC) which catalyzes the cleavage of N-terminal signal sequences from nascent proteins as they are translocated into the lumen of the endoplasmic reticulum. Dispensable for SPC enzymatic activity.</text>
</comment>
<name>A0A9P6NA99_9BASI</name>
<dbReference type="EMBL" id="MU167469">
    <property type="protein sequence ID" value="KAG0140165.1"/>
    <property type="molecule type" value="Genomic_DNA"/>
</dbReference>
<dbReference type="Proteomes" id="UP000886653">
    <property type="component" value="Unassembled WGS sequence"/>
</dbReference>
<evidence type="ECO:0000256" key="6">
    <source>
        <dbReference type="ARBA" id="ARBA00022989"/>
    </source>
</evidence>
<dbReference type="GO" id="GO:0005787">
    <property type="term" value="C:signal peptidase complex"/>
    <property type="evidence" value="ECO:0007669"/>
    <property type="project" value="InterPro"/>
</dbReference>
<organism evidence="10 11">
    <name type="scientific">Cronartium quercuum f. sp. fusiforme G11</name>
    <dbReference type="NCBI Taxonomy" id="708437"/>
    <lineage>
        <taxon>Eukaryota</taxon>
        <taxon>Fungi</taxon>
        <taxon>Dikarya</taxon>
        <taxon>Basidiomycota</taxon>
        <taxon>Pucciniomycotina</taxon>
        <taxon>Pucciniomycetes</taxon>
        <taxon>Pucciniales</taxon>
        <taxon>Coleosporiaceae</taxon>
        <taxon>Cronartium</taxon>
    </lineage>
</organism>
<protein>
    <recommendedName>
        <fullName evidence="3">Signal peptidase complex subunit 1</fullName>
    </recommendedName>
</protein>
<evidence type="ECO:0000256" key="3">
    <source>
        <dbReference type="ARBA" id="ARBA00017059"/>
    </source>
</evidence>
<feature type="transmembrane region" description="Helical" evidence="9">
    <location>
        <begin position="54"/>
        <end position="75"/>
    </location>
</feature>
<keyword evidence="7 9" id="KW-0472">Membrane</keyword>
<evidence type="ECO:0000256" key="7">
    <source>
        <dbReference type="ARBA" id="ARBA00023136"/>
    </source>
</evidence>
<comment type="similarity">
    <text evidence="2">Belongs to the SPCS1 family.</text>
</comment>
<evidence type="ECO:0000256" key="8">
    <source>
        <dbReference type="ARBA" id="ARBA00045204"/>
    </source>
</evidence>
<proteinExistence type="inferred from homology"/>
<keyword evidence="11" id="KW-1185">Reference proteome</keyword>
<feature type="non-terminal residue" evidence="10">
    <location>
        <position position="1"/>
    </location>
</feature>
<dbReference type="GO" id="GO:0045047">
    <property type="term" value="P:protein targeting to ER"/>
    <property type="evidence" value="ECO:0007669"/>
    <property type="project" value="TreeGrafter"/>
</dbReference>
<evidence type="ECO:0000313" key="10">
    <source>
        <dbReference type="EMBL" id="KAG0140165.1"/>
    </source>
</evidence>
<reference evidence="10" key="1">
    <citation type="submission" date="2013-11" db="EMBL/GenBank/DDBJ databases">
        <title>Genome sequence of the fusiform rust pathogen reveals effectors for host alternation and coevolution with pine.</title>
        <authorList>
            <consortium name="DOE Joint Genome Institute"/>
            <person name="Smith K."/>
            <person name="Pendleton A."/>
            <person name="Kubisiak T."/>
            <person name="Anderson C."/>
            <person name="Salamov A."/>
            <person name="Aerts A."/>
            <person name="Riley R."/>
            <person name="Clum A."/>
            <person name="Lindquist E."/>
            <person name="Ence D."/>
            <person name="Campbell M."/>
            <person name="Kronenberg Z."/>
            <person name="Feau N."/>
            <person name="Dhillon B."/>
            <person name="Hamelin R."/>
            <person name="Burleigh J."/>
            <person name="Smith J."/>
            <person name="Yandell M."/>
            <person name="Nelson C."/>
            <person name="Grigoriev I."/>
            <person name="Davis J."/>
        </authorList>
    </citation>
    <scope>NUCLEOTIDE SEQUENCE</scope>
    <source>
        <strain evidence="10">G11</strain>
    </source>
</reference>
<accession>A0A9P6NA99</accession>